<evidence type="ECO:0000313" key="11">
    <source>
        <dbReference type="Proteomes" id="UP001589590"/>
    </source>
</evidence>
<keyword evidence="6" id="KW-0472">Membrane</keyword>
<comment type="similarity">
    <text evidence="2">Belongs to the outer membrane factor (OMF) (TC 1.B.17) family.</text>
</comment>
<evidence type="ECO:0000256" key="2">
    <source>
        <dbReference type="ARBA" id="ARBA00007613"/>
    </source>
</evidence>
<keyword evidence="7" id="KW-0998">Cell outer membrane</keyword>
<keyword evidence="3" id="KW-0813">Transport</keyword>
<keyword evidence="8" id="KW-0175">Coiled coil</keyword>
<comment type="caution">
    <text evidence="10">The sequence shown here is derived from an EMBL/GenBank/DDBJ whole genome shotgun (WGS) entry which is preliminary data.</text>
</comment>
<evidence type="ECO:0000256" key="3">
    <source>
        <dbReference type="ARBA" id="ARBA00022448"/>
    </source>
</evidence>
<feature type="coiled-coil region" evidence="8">
    <location>
        <begin position="389"/>
        <end position="416"/>
    </location>
</feature>
<dbReference type="RefSeq" id="WP_290273872.1">
    <property type="nucleotide sequence ID" value="NZ_JAUFQP010000013.1"/>
</dbReference>
<dbReference type="SUPFAM" id="SSF56954">
    <property type="entry name" value="Outer membrane efflux proteins (OEP)"/>
    <property type="match status" value="1"/>
</dbReference>
<dbReference type="InterPro" id="IPR003423">
    <property type="entry name" value="OMP_efflux"/>
</dbReference>
<feature type="chain" id="PRO_5046358276" evidence="9">
    <location>
        <begin position="19"/>
        <end position="462"/>
    </location>
</feature>
<dbReference type="Pfam" id="PF02321">
    <property type="entry name" value="OEP"/>
    <property type="match status" value="1"/>
</dbReference>
<gene>
    <name evidence="10" type="ORF">ACFFU1_06560</name>
</gene>
<evidence type="ECO:0000256" key="8">
    <source>
        <dbReference type="SAM" id="Coils"/>
    </source>
</evidence>
<name>A0ABV5GY10_9FLAO</name>
<evidence type="ECO:0000256" key="9">
    <source>
        <dbReference type="SAM" id="SignalP"/>
    </source>
</evidence>
<evidence type="ECO:0000256" key="5">
    <source>
        <dbReference type="ARBA" id="ARBA00022692"/>
    </source>
</evidence>
<sequence>MKNLIFIMLVLMVSLSFSQTNETVLTLEEYLGYVKKYHPIVKQAELITTESEAKLLKARGAFDPKLEVDYSRKKFKDTEYYDKLNAAFKIPTWYGIELKTNYDDNNGKYLNPEYNTPEGGLYSAGISIPLAKDLLTNKRMATLKQAKIYTKQAVAKQEFVINDILYSAISSYFYWLKSYQDKMVHQDYVGNAQMQLGNVKKSFFAGDKPAVDTLEASINLKTRQLNFEKSKIGYVKSTLELSNFVWLENNLPLELNETITPDINTIKIIDLVLNSSILNSNESLIENHPKLQELQFKKAILTVDKRLKTNNLLPKVNLQYNFLTTEYQAINSFNTADYKSGLNISIPLFLRKERADLKLAKLKLKDINFDIATTRVSLKNKVLATIQEIESYKAQYKILLDLVENYKQLMRSEERKFSLGEGSLFLVNYRGVKLIENELKKNDSEYQVCMSKTNLLRTLNKL</sequence>
<keyword evidence="5" id="KW-0812">Transmembrane</keyword>
<reference evidence="10 11" key="1">
    <citation type="submission" date="2024-09" db="EMBL/GenBank/DDBJ databases">
        <authorList>
            <person name="Sun Q."/>
            <person name="Mori K."/>
        </authorList>
    </citation>
    <scope>NUCLEOTIDE SEQUENCE [LARGE SCALE GENOMIC DNA]</scope>
    <source>
        <strain evidence="10 11">CECT 8300</strain>
    </source>
</reference>
<evidence type="ECO:0000256" key="6">
    <source>
        <dbReference type="ARBA" id="ARBA00023136"/>
    </source>
</evidence>
<dbReference type="Gene3D" id="1.20.1600.10">
    <property type="entry name" value="Outer membrane efflux proteins (OEP)"/>
    <property type="match status" value="1"/>
</dbReference>
<proteinExistence type="inferred from homology"/>
<evidence type="ECO:0000256" key="4">
    <source>
        <dbReference type="ARBA" id="ARBA00022452"/>
    </source>
</evidence>
<dbReference type="InterPro" id="IPR051906">
    <property type="entry name" value="TolC-like"/>
</dbReference>
<comment type="subcellular location">
    <subcellularLocation>
        <location evidence="1">Cell outer membrane</location>
    </subcellularLocation>
</comment>
<feature type="signal peptide" evidence="9">
    <location>
        <begin position="1"/>
        <end position="18"/>
    </location>
</feature>
<evidence type="ECO:0000256" key="7">
    <source>
        <dbReference type="ARBA" id="ARBA00023237"/>
    </source>
</evidence>
<dbReference type="PANTHER" id="PTHR30026">
    <property type="entry name" value="OUTER MEMBRANE PROTEIN TOLC"/>
    <property type="match status" value="1"/>
</dbReference>
<evidence type="ECO:0000313" key="10">
    <source>
        <dbReference type="EMBL" id="MFB9104550.1"/>
    </source>
</evidence>
<dbReference type="Proteomes" id="UP001589590">
    <property type="component" value="Unassembled WGS sequence"/>
</dbReference>
<dbReference type="PANTHER" id="PTHR30026:SF20">
    <property type="entry name" value="OUTER MEMBRANE PROTEIN TOLC"/>
    <property type="match status" value="1"/>
</dbReference>
<evidence type="ECO:0000256" key="1">
    <source>
        <dbReference type="ARBA" id="ARBA00004442"/>
    </source>
</evidence>
<keyword evidence="9" id="KW-0732">Signal</keyword>
<protein>
    <submittedName>
        <fullName evidence="10">TolC family protein</fullName>
    </submittedName>
</protein>
<organism evidence="10 11">
    <name type="scientific">Algibacter miyuki</name>
    <dbReference type="NCBI Taxonomy" id="1306933"/>
    <lineage>
        <taxon>Bacteria</taxon>
        <taxon>Pseudomonadati</taxon>
        <taxon>Bacteroidota</taxon>
        <taxon>Flavobacteriia</taxon>
        <taxon>Flavobacteriales</taxon>
        <taxon>Flavobacteriaceae</taxon>
        <taxon>Algibacter</taxon>
    </lineage>
</organism>
<dbReference type="EMBL" id="JBHMFA010000005">
    <property type="protein sequence ID" value="MFB9104550.1"/>
    <property type="molecule type" value="Genomic_DNA"/>
</dbReference>
<keyword evidence="11" id="KW-1185">Reference proteome</keyword>
<accession>A0ABV5GY10</accession>
<keyword evidence="4" id="KW-1134">Transmembrane beta strand</keyword>